<dbReference type="AlphaFoldDB" id="A0A2H3BJB4"/>
<keyword evidence="2" id="KW-1185">Reference proteome</keyword>
<dbReference type="Pfam" id="PF02567">
    <property type="entry name" value="PhzC-PhzF"/>
    <property type="match status" value="1"/>
</dbReference>
<dbReference type="SUPFAM" id="SSF54506">
    <property type="entry name" value="Diaminopimelate epimerase-like"/>
    <property type="match status" value="1"/>
</dbReference>
<dbReference type="NCBIfam" id="TIGR00654">
    <property type="entry name" value="PhzF_family"/>
    <property type="match status" value="1"/>
</dbReference>
<proteinExistence type="predicted"/>
<dbReference type="GO" id="GO:0016853">
    <property type="term" value="F:isomerase activity"/>
    <property type="evidence" value="ECO:0007669"/>
    <property type="project" value="TreeGrafter"/>
</dbReference>
<protein>
    <submittedName>
        <fullName evidence="1">Diaminopimelate epimerase-like protein</fullName>
    </submittedName>
</protein>
<dbReference type="STRING" id="1076256.A0A2H3BJB4"/>
<evidence type="ECO:0000313" key="2">
    <source>
        <dbReference type="Proteomes" id="UP000218334"/>
    </source>
</evidence>
<reference evidence="2" key="1">
    <citation type="journal article" date="2017" name="Nat. Ecol. Evol.">
        <title>Genome expansion and lineage-specific genetic innovations in the forest pathogenic fungi Armillaria.</title>
        <authorList>
            <person name="Sipos G."/>
            <person name="Prasanna A.N."/>
            <person name="Walter M.C."/>
            <person name="O'Connor E."/>
            <person name="Balint B."/>
            <person name="Krizsan K."/>
            <person name="Kiss B."/>
            <person name="Hess J."/>
            <person name="Varga T."/>
            <person name="Slot J."/>
            <person name="Riley R."/>
            <person name="Boka B."/>
            <person name="Rigling D."/>
            <person name="Barry K."/>
            <person name="Lee J."/>
            <person name="Mihaltcheva S."/>
            <person name="LaButti K."/>
            <person name="Lipzen A."/>
            <person name="Waldron R."/>
            <person name="Moloney N.M."/>
            <person name="Sperisen C."/>
            <person name="Kredics L."/>
            <person name="Vagvoelgyi C."/>
            <person name="Patrignani A."/>
            <person name="Fitzpatrick D."/>
            <person name="Nagy I."/>
            <person name="Doyle S."/>
            <person name="Anderson J.B."/>
            <person name="Grigoriev I.V."/>
            <person name="Gueldener U."/>
            <person name="Muensterkoetter M."/>
            <person name="Nagy L.G."/>
        </authorList>
    </citation>
    <scope>NUCLEOTIDE SEQUENCE [LARGE SCALE GENOMIC DNA]</scope>
    <source>
        <strain evidence="2">28-4</strain>
    </source>
</reference>
<dbReference type="GO" id="GO:0005737">
    <property type="term" value="C:cytoplasm"/>
    <property type="evidence" value="ECO:0007669"/>
    <property type="project" value="TreeGrafter"/>
</dbReference>
<sequence length="491" mass="54127">MTVVRVRRQRASQRHARLIPLPPPSSVIELLGYEPLEPYGHRRQPFLFDFNKLELQPGLASAAFVTATMATLHYTTLDVFTTTPFQGNPLAVVHLPSPESVSQQQQLLIAREFNFSETVFVHNQEESLDSEVVFAISIFTPSQELPFAGHPTIGAGRYLLSKTGKDKLTLRTKAGDILVSSEDTGVRLKVPVDFKRSNLPWRIRTVDGVEGAEPVVSIVKGMTFIMLELSSSEALGKLQPYSQWFSLPDEHLGDWKGAGGPAKLYAFVRMADGSIRTRMFKGNYEDPATGSAACALGGWLGQQNGDGNWSFKLVQGVEIGRRSEITVFATISDGQVVSIELAGNAVQVMEGKMQTQQRPPVPPVESRCVYVPASSHLCKYSKTIITPITKCVKVREAIVCFPVPYLSITPGVETWSSVDVGSIMNGKTSWTEIEVIDAFQSLTINICAASLSKDPMKCLYSARRTQLCDHNVRKTRLQKLGLKLKPSKVPF</sequence>
<name>A0A2H3BJB4_9AGAR</name>
<accession>A0A2H3BJB4</accession>
<organism evidence="1 2">
    <name type="scientific">Armillaria solidipes</name>
    <dbReference type="NCBI Taxonomy" id="1076256"/>
    <lineage>
        <taxon>Eukaryota</taxon>
        <taxon>Fungi</taxon>
        <taxon>Dikarya</taxon>
        <taxon>Basidiomycota</taxon>
        <taxon>Agaricomycotina</taxon>
        <taxon>Agaricomycetes</taxon>
        <taxon>Agaricomycetidae</taxon>
        <taxon>Agaricales</taxon>
        <taxon>Marasmiineae</taxon>
        <taxon>Physalacriaceae</taxon>
        <taxon>Armillaria</taxon>
    </lineage>
</organism>
<evidence type="ECO:0000313" key="1">
    <source>
        <dbReference type="EMBL" id="PBK66108.1"/>
    </source>
</evidence>
<dbReference type="PANTHER" id="PTHR13774:SF32">
    <property type="entry name" value="ANTISENSE-ENHANCING SEQUENCE 1"/>
    <property type="match status" value="1"/>
</dbReference>
<gene>
    <name evidence="1" type="ORF">ARMSODRAFT_977776</name>
</gene>
<dbReference type="Gene3D" id="3.10.310.10">
    <property type="entry name" value="Diaminopimelate Epimerase, Chain A, domain 1"/>
    <property type="match status" value="2"/>
</dbReference>
<dbReference type="EMBL" id="KZ293442">
    <property type="protein sequence ID" value="PBK66108.1"/>
    <property type="molecule type" value="Genomic_DNA"/>
</dbReference>
<dbReference type="InterPro" id="IPR003719">
    <property type="entry name" value="Phenazine_PhzF-like"/>
</dbReference>
<dbReference type="Proteomes" id="UP000218334">
    <property type="component" value="Unassembled WGS sequence"/>
</dbReference>
<dbReference type="PANTHER" id="PTHR13774">
    <property type="entry name" value="PHENAZINE BIOSYNTHESIS PROTEIN"/>
    <property type="match status" value="1"/>
</dbReference>